<evidence type="ECO:0000313" key="2">
    <source>
        <dbReference type="Proteomes" id="UP000314294"/>
    </source>
</evidence>
<organism evidence="1 2">
    <name type="scientific">Liparis tanakae</name>
    <name type="common">Tanaka's snailfish</name>
    <dbReference type="NCBI Taxonomy" id="230148"/>
    <lineage>
        <taxon>Eukaryota</taxon>
        <taxon>Metazoa</taxon>
        <taxon>Chordata</taxon>
        <taxon>Craniata</taxon>
        <taxon>Vertebrata</taxon>
        <taxon>Euteleostomi</taxon>
        <taxon>Actinopterygii</taxon>
        <taxon>Neopterygii</taxon>
        <taxon>Teleostei</taxon>
        <taxon>Neoteleostei</taxon>
        <taxon>Acanthomorphata</taxon>
        <taxon>Eupercaria</taxon>
        <taxon>Perciformes</taxon>
        <taxon>Cottioidei</taxon>
        <taxon>Cottales</taxon>
        <taxon>Liparidae</taxon>
        <taxon>Liparis</taxon>
    </lineage>
</organism>
<accession>A0A4Z2IR27</accession>
<comment type="caution">
    <text evidence="1">The sequence shown here is derived from an EMBL/GenBank/DDBJ whole genome shotgun (WGS) entry which is preliminary data.</text>
</comment>
<name>A0A4Z2IR27_9TELE</name>
<gene>
    <name evidence="1" type="ORF">EYF80_009606</name>
</gene>
<evidence type="ECO:0000313" key="1">
    <source>
        <dbReference type="EMBL" id="TNN80281.1"/>
    </source>
</evidence>
<dbReference type="EMBL" id="SRLO01000056">
    <property type="protein sequence ID" value="TNN80281.1"/>
    <property type="molecule type" value="Genomic_DNA"/>
</dbReference>
<protein>
    <submittedName>
        <fullName evidence="1">Uncharacterized protein</fullName>
    </submittedName>
</protein>
<keyword evidence="2" id="KW-1185">Reference proteome</keyword>
<sequence>MFSFGLTTLSAIGSCSCRRGYNKNFIWPFEHIWTYDKTHLRAHVRVGRHTLCGSSAQLLQAAHVGGKAGIELPSPPDLTLTRR</sequence>
<proteinExistence type="predicted"/>
<reference evidence="1 2" key="1">
    <citation type="submission" date="2019-03" db="EMBL/GenBank/DDBJ databases">
        <title>First draft genome of Liparis tanakae, snailfish: a comprehensive survey of snailfish specific genes.</title>
        <authorList>
            <person name="Kim W."/>
            <person name="Song I."/>
            <person name="Jeong J.-H."/>
            <person name="Kim D."/>
            <person name="Kim S."/>
            <person name="Ryu S."/>
            <person name="Song J.Y."/>
            <person name="Lee S.K."/>
        </authorList>
    </citation>
    <scope>NUCLEOTIDE SEQUENCE [LARGE SCALE GENOMIC DNA]</scope>
    <source>
        <tissue evidence="1">Muscle</tissue>
    </source>
</reference>
<dbReference type="AlphaFoldDB" id="A0A4Z2IR27"/>
<dbReference type="Proteomes" id="UP000314294">
    <property type="component" value="Unassembled WGS sequence"/>
</dbReference>